<dbReference type="PROSITE" id="PS50082">
    <property type="entry name" value="WD_REPEATS_2"/>
    <property type="match status" value="1"/>
</dbReference>
<dbReference type="SUPFAM" id="SSF52540">
    <property type="entry name" value="P-loop containing nucleoside triphosphate hydrolases"/>
    <property type="match status" value="1"/>
</dbReference>
<dbReference type="Gene3D" id="1.20.5.4130">
    <property type="match status" value="1"/>
</dbReference>
<dbReference type="EMBL" id="BTGU01000047">
    <property type="protein sequence ID" value="GMN53689.1"/>
    <property type="molecule type" value="Genomic_DNA"/>
</dbReference>
<evidence type="ECO:0000256" key="2">
    <source>
        <dbReference type="ARBA" id="ARBA00022741"/>
    </source>
</evidence>
<dbReference type="Gene3D" id="2.130.10.10">
    <property type="entry name" value="YVTN repeat-like/Quinoprotein amine dehydrogenase"/>
    <property type="match status" value="1"/>
</dbReference>
<dbReference type="Pfam" id="PF00400">
    <property type="entry name" value="WD40"/>
    <property type="match status" value="1"/>
</dbReference>
<dbReference type="SMART" id="SM00320">
    <property type="entry name" value="WD40"/>
    <property type="match status" value="3"/>
</dbReference>
<keyword evidence="2" id="KW-0547">Nucleotide-binding</keyword>
<comment type="caution">
    <text evidence="7">The sequence shown here is derived from an EMBL/GenBank/DDBJ whole genome shotgun (WGS) entry which is preliminary data.</text>
</comment>
<evidence type="ECO:0000256" key="5">
    <source>
        <dbReference type="SAM" id="Coils"/>
    </source>
</evidence>
<dbReference type="InterPro" id="IPR027417">
    <property type="entry name" value="P-loop_NTPase"/>
</dbReference>
<dbReference type="PROSITE" id="PS50294">
    <property type="entry name" value="WD_REPEATS_REGION"/>
    <property type="match status" value="1"/>
</dbReference>
<sequence length="893" mass="100731">MAELVGGAFLTSFVSVLFDRFASQEVVDLFHGDKIIVDQLKDLEIMLMSADAVLNDAEEKQMEDQSVRKWLDELKEVVYQADELVDKLNNEALRRKVEGASGSYTSKLFMKLNPFSTFDHVVKSKLVEIIRTLKLLVDRKDVLGLKTGVESKLLQRLPAPLAEESGVYGRDVDKEAIIKLLLVDDVSGNEISVIPIVGMGGIGKTNDNRMKEYFESKAWSDENGFYNLTSKTRHLACVGWFELKKCANLSEAECLHTFLALQSSTLDGLMPLLPRAQEMDTAFPCLQVMKVSGCPEQKSFLNGGLPSSLNSLSISFCDELESFEGECFGIPTSLKEVEIYDCDKFRGWPIKTPSSFLSWTNSHMENKEIGESSNRSRSGSVRRYELCKRETIWDSKAADITATQPRGGRGTDIQDIPWNRLSITREQYRQQRMEQYKNYENVPFSGECSTRDCKVTEKRSTYYAFRQNVSLVKPSILHFQLRNLVWATSKHDVYFTSRFSIIHWSSLTSSRSEVLNISRHVAPSEKHPGSWLEGFKQTTAGTLAVKDQLQVVGGFRGELICKRLDWPGVSYCSKTTYDDNAIANSIEIYESSSGAVHFLVSSNDCGVIEFNMQRFQLSKHFCFPWSVNHSSLNPDGKLLLVVGDSRNGLLVDSQTGKTVKDICGHLDYSFASAWHPNGLTFATGNQDKTCRIWDLRNLSKSVDVLSGNLAAIRSIRFTSDGCYMAMAEAADFIHVYDVKSGYGREQEIDFFGEISELHSTLIFGFTYPPTSMLNIVESSVIRIIVEFTELVASLQGGSLSVPHDTNLYSEEIWCGIHQTYCHPFNAGLAFLAMWTMWKDFCVSWFFKQINCTAESCWFVVHNRTARDPVYSQQGSTLYSFCEPEKLPRKAKGR</sequence>
<name>A0AA88AJA3_FICCA</name>
<evidence type="ECO:0000259" key="6">
    <source>
        <dbReference type="Pfam" id="PF18052"/>
    </source>
</evidence>
<keyword evidence="4" id="KW-0853">WD repeat</keyword>
<dbReference type="InterPro" id="IPR001680">
    <property type="entry name" value="WD40_rpt"/>
</dbReference>
<feature type="repeat" description="WD" evidence="4">
    <location>
        <begin position="662"/>
        <end position="703"/>
    </location>
</feature>
<evidence type="ECO:0000256" key="1">
    <source>
        <dbReference type="ARBA" id="ARBA00022737"/>
    </source>
</evidence>
<accession>A0AA88AJA3</accession>
<dbReference type="GO" id="GO:0000166">
    <property type="term" value="F:nucleotide binding"/>
    <property type="evidence" value="ECO:0007669"/>
    <property type="project" value="UniProtKB-KW"/>
</dbReference>
<organism evidence="7 8">
    <name type="scientific">Ficus carica</name>
    <name type="common">Common fig</name>
    <dbReference type="NCBI Taxonomy" id="3494"/>
    <lineage>
        <taxon>Eukaryota</taxon>
        <taxon>Viridiplantae</taxon>
        <taxon>Streptophyta</taxon>
        <taxon>Embryophyta</taxon>
        <taxon>Tracheophyta</taxon>
        <taxon>Spermatophyta</taxon>
        <taxon>Magnoliopsida</taxon>
        <taxon>eudicotyledons</taxon>
        <taxon>Gunneridae</taxon>
        <taxon>Pentapetalae</taxon>
        <taxon>rosids</taxon>
        <taxon>fabids</taxon>
        <taxon>Rosales</taxon>
        <taxon>Moraceae</taxon>
        <taxon>Ficeae</taxon>
        <taxon>Ficus</taxon>
    </lineage>
</organism>
<evidence type="ECO:0000256" key="4">
    <source>
        <dbReference type="PROSITE-ProRule" id="PRU00221"/>
    </source>
</evidence>
<dbReference type="InterPro" id="IPR015943">
    <property type="entry name" value="WD40/YVTN_repeat-like_dom_sf"/>
</dbReference>
<dbReference type="Pfam" id="PF18052">
    <property type="entry name" value="Rx_N"/>
    <property type="match status" value="1"/>
</dbReference>
<dbReference type="AlphaFoldDB" id="A0AA88AJA3"/>
<evidence type="ECO:0000313" key="8">
    <source>
        <dbReference type="Proteomes" id="UP001187192"/>
    </source>
</evidence>
<gene>
    <name evidence="7" type="ORF">TIFTF001_022823</name>
</gene>
<evidence type="ECO:0000313" key="7">
    <source>
        <dbReference type="EMBL" id="GMN53689.1"/>
    </source>
</evidence>
<dbReference type="GO" id="GO:0006952">
    <property type="term" value="P:defense response"/>
    <property type="evidence" value="ECO:0007669"/>
    <property type="project" value="UniProtKB-KW"/>
</dbReference>
<dbReference type="Gene3D" id="3.80.10.10">
    <property type="entry name" value="Ribonuclease Inhibitor"/>
    <property type="match status" value="1"/>
</dbReference>
<dbReference type="InterPro" id="IPR041118">
    <property type="entry name" value="Rx_N"/>
</dbReference>
<reference evidence="7" key="1">
    <citation type="submission" date="2023-07" db="EMBL/GenBank/DDBJ databases">
        <title>draft genome sequence of fig (Ficus carica).</title>
        <authorList>
            <person name="Takahashi T."/>
            <person name="Nishimura K."/>
        </authorList>
    </citation>
    <scope>NUCLEOTIDE SEQUENCE</scope>
</reference>
<feature type="domain" description="Disease resistance N-terminal" evidence="6">
    <location>
        <begin position="10"/>
        <end position="99"/>
    </location>
</feature>
<keyword evidence="3" id="KW-0611">Plant defense</keyword>
<feature type="coiled-coil region" evidence="5">
    <location>
        <begin position="40"/>
        <end position="91"/>
    </location>
</feature>
<dbReference type="SUPFAM" id="SSF50978">
    <property type="entry name" value="WD40 repeat-like"/>
    <property type="match status" value="1"/>
</dbReference>
<dbReference type="PANTHER" id="PTHR43991">
    <property type="entry name" value="WD REPEAT PROTEIN (AFU_ORTHOLOGUE AFUA_8G05640)-RELATED"/>
    <property type="match status" value="1"/>
</dbReference>
<dbReference type="GO" id="GO:0051707">
    <property type="term" value="P:response to other organism"/>
    <property type="evidence" value="ECO:0007669"/>
    <property type="project" value="UniProtKB-ARBA"/>
</dbReference>
<dbReference type="PANTHER" id="PTHR43991:SF38">
    <property type="entry name" value="OS02G0721600 PROTEIN"/>
    <property type="match status" value="1"/>
</dbReference>
<keyword evidence="5" id="KW-0175">Coiled coil</keyword>
<dbReference type="Proteomes" id="UP001187192">
    <property type="component" value="Unassembled WGS sequence"/>
</dbReference>
<dbReference type="FunFam" id="2.130.10.10:FF:000637">
    <property type="entry name" value="WD-40 repeat family protein"/>
    <property type="match status" value="1"/>
</dbReference>
<keyword evidence="8" id="KW-1185">Reference proteome</keyword>
<dbReference type="InterPro" id="IPR032675">
    <property type="entry name" value="LRR_dom_sf"/>
</dbReference>
<keyword evidence="1" id="KW-0677">Repeat</keyword>
<evidence type="ECO:0000256" key="3">
    <source>
        <dbReference type="ARBA" id="ARBA00022821"/>
    </source>
</evidence>
<dbReference type="InterPro" id="IPR036322">
    <property type="entry name" value="WD40_repeat_dom_sf"/>
</dbReference>
<protein>
    <recommendedName>
        <fullName evidence="6">Disease resistance N-terminal domain-containing protein</fullName>
    </recommendedName>
</protein>
<proteinExistence type="predicted"/>